<evidence type="ECO:0000256" key="9">
    <source>
        <dbReference type="ARBA" id="ARBA00035112"/>
    </source>
</evidence>
<comment type="pathway">
    <text evidence="2">Mycotoxin biosynthesis.</text>
</comment>
<keyword evidence="4" id="KW-1133">Transmembrane helix</keyword>
<dbReference type="GO" id="GO:0016020">
    <property type="term" value="C:membrane"/>
    <property type="evidence" value="ECO:0007669"/>
    <property type="project" value="UniProtKB-SubCell"/>
</dbReference>
<dbReference type="PANTHER" id="PTHR33365:SF4">
    <property type="entry name" value="CYCLOCHLOROTINE BIOSYNTHESIS PROTEIN O"/>
    <property type="match status" value="1"/>
</dbReference>
<dbReference type="InterPro" id="IPR021765">
    <property type="entry name" value="UstYa-like"/>
</dbReference>
<keyword evidence="12" id="KW-1185">Reference proteome</keyword>
<name>A0A2T2ZW53_9PEZI</name>
<evidence type="ECO:0000256" key="8">
    <source>
        <dbReference type="ARBA" id="ARBA00023180"/>
    </source>
</evidence>
<keyword evidence="7" id="KW-0472">Membrane</keyword>
<proteinExistence type="inferred from homology"/>
<dbReference type="InParanoid" id="A0A2T2ZW53"/>
<dbReference type="Proteomes" id="UP000241462">
    <property type="component" value="Unassembled WGS sequence"/>
</dbReference>
<dbReference type="EMBL" id="KZ678615">
    <property type="protein sequence ID" value="PSR78260.1"/>
    <property type="molecule type" value="Genomic_DNA"/>
</dbReference>
<dbReference type="GO" id="GO:0016491">
    <property type="term" value="F:oxidoreductase activity"/>
    <property type="evidence" value="ECO:0007669"/>
    <property type="project" value="UniProtKB-KW"/>
</dbReference>
<evidence type="ECO:0000256" key="4">
    <source>
        <dbReference type="ARBA" id="ARBA00022989"/>
    </source>
</evidence>
<evidence type="ECO:0000313" key="11">
    <source>
        <dbReference type="EMBL" id="PSR78260.1"/>
    </source>
</evidence>
<evidence type="ECO:0008006" key="13">
    <source>
        <dbReference type="Google" id="ProtNLM"/>
    </source>
</evidence>
<evidence type="ECO:0000313" key="12">
    <source>
        <dbReference type="Proteomes" id="UP000241462"/>
    </source>
</evidence>
<evidence type="ECO:0000256" key="6">
    <source>
        <dbReference type="ARBA" id="ARBA00023026"/>
    </source>
</evidence>
<accession>A0A2T2ZW53</accession>
<evidence type="ECO:0000256" key="2">
    <source>
        <dbReference type="ARBA" id="ARBA00004685"/>
    </source>
</evidence>
<protein>
    <recommendedName>
        <fullName evidence="13">Tat pathway signal sequence</fullName>
    </recommendedName>
</protein>
<evidence type="ECO:0000256" key="5">
    <source>
        <dbReference type="ARBA" id="ARBA00023002"/>
    </source>
</evidence>
<keyword evidence="3" id="KW-0812">Transmembrane</keyword>
<keyword evidence="8" id="KW-0325">Glycoprotein</keyword>
<dbReference type="OrthoDB" id="3687641at2759"/>
<evidence type="ECO:0000256" key="1">
    <source>
        <dbReference type="ARBA" id="ARBA00004167"/>
    </source>
</evidence>
<gene>
    <name evidence="11" type="ORF">BD289DRAFT_444206</name>
</gene>
<dbReference type="STRING" id="2025994.A0A2T2ZW53"/>
<evidence type="ECO:0000256" key="7">
    <source>
        <dbReference type="ARBA" id="ARBA00023136"/>
    </source>
</evidence>
<comment type="similarity">
    <text evidence="9">Belongs to the ustYa family.</text>
</comment>
<comment type="subcellular location">
    <subcellularLocation>
        <location evidence="1">Membrane</location>
        <topology evidence="1">Single-pass membrane protein</topology>
    </subcellularLocation>
</comment>
<dbReference type="AlphaFoldDB" id="A0A2T2ZW53"/>
<dbReference type="GO" id="GO:0043386">
    <property type="term" value="P:mycotoxin biosynthetic process"/>
    <property type="evidence" value="ECO:0007669"/>
    <property type="project" value="InterPro"/>
</dbReference>
<dbReference type="Pfam" id="PF11807">
    <property type="entry name" value="UstYa"/>
    <property type="match status" value="1"/>
</dbReference>
<sequence>MAGSKVEEEGVPHRHGHHEPETLVQHSRPVDDLVYTPAEDILELRVENYYIGLPFGPGFPVSKYQGWPDDEKDKLWMKYWDGNHMRVNQSIARKLPHLSIHAPIEGHQDEYLMGIMAFHHLHCLSALRKYIYPRRYNASIVDPHTGAVNYEKWHHLDHCVEILRQSIECRPDTTARTFRWHPGGRMIPHEWVTHTCRNFDALQSWASEATVSVSTRTHVVDGVIVDDEGKEFPVQFEEIRNREPDGWAYTVDDL</sequence>
<keyword evidence="5" id="KW-0560">Oxidoreductase</keyword>
<feature type="compositionally biased region" description="Basic and acidic residues" evidence="10">
    <location>
        <begin position="1"/>
        <end position="12"/>
    </location>
</feature>
<feature type="region of interest" description="Disordered" evidence="10">
    <location>
        <begin position="1"/>
        <end position="20"/>
    </location>
</feature>
<dbReference type="PANTHER" id="PTHR33365">
    <property type="entry name" value="YALI0B05434P"/>
    <property type="match status" value="1"/>
</dbReference>
<evidence type="ECO:0000256" key="10">
    <source>
        <dbReference type="SAM" id="MobiDB-lite"/>
    </source>
</evidence>
<keyword evidence="6" id="KW-0843">Virulence</keyword>
<organism evidence="11 12">
    <name type="scientific">Coniella lustricola</name>
    <dbReference type="NCBI Taxonomy" id="2025994"/>
    <lineage>
        <taxon>Eukaryota</taxon>
        <taxon>Fungi</taxon>
        <taxon>Dikarya</taxon>
        <taxon>Ascomycota</taxon>
        <taxon>Pezizomycotina</taxon>
        <taxon>Sordariomycetes</taxon>
        <taxon>Sordariomycetidae</taxon>
        <taxon>Diaporthales</taxon>
        <taxon>Schizoparmaceae</taxon>
        <taxon>Coniella</taxon>
    </lineage>
</organism>
<evidence type="ECO:0000256" key="3">
    <source>
        <dbReference type="ARBA" id="ARBA00022692"/>
    </source>
</evidence>
<reference evidence="11 12" key="1">
    <citation type="journal article" date="2018" name="Mycol. Prog.">
        <title>Coniella lustricola, a new species from submerged detritus.</title>
        <authorList>
            <person name="Raudabaugh D.B."/>
            <person name="Iturriaga T."/>
            <person name="Carver A."/>
            <person name="Mondo S."/>
            <person name="Pangilinan J."/>
            <person name="Lipzen A."/>
            <person name="He G."/>
            <person name="Amirebrahimi M."/>
            <person name="Grigoriev I.V."/>
            <person name="Miller A.N."/>
        </authorList>
    </citation>
    <scope>NUCLEOTIDE SEQUENCE [LARGE SCALE GENOMIC DNA]</scope>
    <source>
        <strain evidence="11 12">B22-T-1</strain>
    </source>
</reference>